<dbReference type="Pfam" id="PF07727">
    <property type="entry name" value="RVT_2"/>
    <property type="match status" value="1"/>
</dbReference>
<dbReference type="InterPro" id="IPR043502">
    <property type="entry name" value="DNA/RNA_pol_sf"/>
</dbReference>
<dbReference type="PANTHER" id="PTHR11439:SF450">
    <property type="entry name" value="REVERSE TRANSCRIPTASE TY1_COPIA-TYPE DOMAIN-CONTAINING PROTEIN"/>
    <property type="match status" value="1"/>
</dbReference>
<evidence type="ECO:0000259" key="2">
    <source>
        <dbReference type="Pfam" id="PF07727"/>
    </source>
</evidence>
<name>A0A2N9F1H2_FAGSY</name>
<dbReference type="CDD" id="cd09272">
    <property type="entry name" value="RNase_HI_RT_Ty1"/>
    <property type="match status" value="1"/>
</dbReference>
<feature type="region of interest" description="Disordered" evidence="1">
    <location>
        <begin position="194"/>
        <end position="227"/>
    </location>
</feature>
<accession>A0A2N9F1H2</accession>
<dbReference type="EMBL" id="OIVN01000477">
    <property type="protein sequence ID" value="SPC80870.1"/>
    <property type="molecule type" value="Genomic_DNA"/>
</dbReference>
<dbReference type="AlphaFoldDB" id="A0A2N9F1H2"/>
<feature type="compositionally biased region" description="Polar residues" evidence="1">
    <location>
        <begin position="334"/>
        <end position="345"/>
    </location>
</feature>
<organism evidence="3">
    <name type="scientific">Fagus sylvatica</name>
    <name type="common">Beechnut</name>
    <dbReference type="NCBI Taxonomy" id="28930"/>
    <lineage>
        <taxon>Eukaryota</taxon>
        <taxon>Viridiplantae</taxon>
        <taxon>Streptophyta</taxon>
        <taxon>Embryophyta</taxon>
        <taxon>Tracheophyta</taxon>
        <taxon>Spermatophyta</taxon>
        <taxon>Magnoliopsida</taxon>
        <taxon>eudicotyledons</taxon>
        <taxon>Gunneridae</taxon>
        <taxon>Pentapetalae</taxon>
        <taxon>rosids</taxon>
        <taxon>fabids</taxon>
        <taxon>Fagales</taxon>
        <taxon>Fagaceae</taxon>
        <taxon>Fagus</taxon>
    </lineage>
</organism>
<proteinExistence type="predicted"/>
<dbReference type="PANTHER" id="PTHR11439">
    <property type="entry name" value="GAG-POL-RELATED RETROTRANSPOSON"/>
    <property type="match status" value="1"/>
</dbReference>
<gene>
    <name evidence="3" type="ORF">FSB_LOCUS8752</name>
</gene>
<sequence>MLTVGQVCVYKVDPLSLVEINSNGANQSNLDSHLDQLLLSVLVSTISESLVSTLVGLSSSLEVWITLEKKFSSQSRARVMQNRYHLATLKKGNSTISEYFHKAKTYSDLLASIGQPLSNNDIVTYLLAGLPSDYDSLIVTVTMRLEDFPLDDLYGHLHTHELRLEQQAIVPDLGLPTANLTTKSSFQNQPHCSFPNFHSRGNNGGRGRGKGHFSHGRGNNGSYSNTSTSRPFCQICLKVGHTAPTCWHRFEQNYQAQPGQSQAFVAATSSSVDTIWYPDTGANNHLTSDLSNLNLNVENYNGQDQVHIGNGQVAPHSVNTSSTHVTLPSILQPISNSPPNLVPHNTPSTSTPIASPSSTSTPSLPHSTNLYPGIIKYPLPKALFAINTASTIEPSCFTEASKSSEWRAAMNTEFTALLKNGTWNLVPPKSHTNVVGCKWVFRIKRNAGGSLARYKARLVAKGFHQQQGLDYGDTFSPVIKPITIRTVLSLAVDSNWNICQLDVTNALLHGFLSEDVYMIQPPRFVHSSFPNHVCHLRKALYGLKQAPRAWYSRLSTRLVELGFKGCKSDKSLFILRSGSDITLFLIYVDDIIVTGSNSTSITSLIAKLQEDFALKDLGPLNFFLGVEAHTTASGMYLSQHHYISDLLQKTKMHEAKPVTSPMSSSTILSKHLGTSLLDPTSYRSAVSSLQYLSLTRPDIAFAVSKVCQFMANPTEDHWSAVKRILRYLKHTINHCLFLHRDTTFTLQAFSDANWASCPDDRRSTTGYCLYLGCNLISWTSRKQQLGIFSSTLPLLWCDNIGATYLAANPLFHARTKHIEIDVHFVRDLVSANALSIRFLSSKNQIADTFTKPLPTARFNSLRDNLNIRELPLRL</sequence>
<protein>
    <recommendedName>
        <fullName evidence="2">Reverse transcriptase Ty1/copia-type domain-containing protein</fullName>
    </recommendedName>
</protein>
<reference evidence="3" key="1">
    <citation type="submission" date="2018-02" db="EMBL/GenBank/DDBJ databases">
        <authorList>
            <person name="Cohen D.B."/>
            <person name="Kent A.D."/>
        </authorList>
    </citation>
    <scope>NUCLEOTIDE SEQUENCE</scope>
</reference>
<dbReference type="InterPro" id="IPR013103">
    <property type="entry name" value="RVT_2"/>
</dbReference>
<dbReference type="Pfam" id="PF14223">
    <property type="entry name" value="Retrotran_gag_2"/>
    <property type="match status" value="1"/>
</dbReference>
<evidence type="ECO:0000256" key="1">
    <source>
        <dbReference type="SAM" id="MobiDB-lite"/>
    </source>
</evidence>
<feature type="domain" description="Reverse transcriptase Ty1/copia-type" evidence="2">
    <location>
        <begin position="420"/>
        <end position="663"/>
    </location>
</feature>
<dbReference type="SUPFAM" id="SSF56672">
    <property type="entry name" value="DNA/RNA polymerases"/>
    <property type="match status" value="1"/>
</dbReference>
<evidence type="ECO:0000313" key="3">
    <source>
        <dbReference type="EMBL" id="SPC80870.1"/>
    </source>
</evidence>
<feature type="region of interest" description="Disordered" evidence="1">
    <location>
        <begin position="334"/>
        <end position="365"/>
    </location>
</feature>
<feature type="compositionally biased region" description="Low complexity" evidence="1">
    <location>
        <begin position="346"/>
        <end position="365"/>
    </location>
</feature>
<feature type="compositionally biased region" description="Low complexity" evidence="1">
    <location>
        <begin position="216"/>
        <end position="227"/>
    </location>
</feature>